<accession>A0A9X4QST7</accession>
<gene>
    <name evidence="2" type="ORF">OMP40_05685</name>
</gene>
<proteinExistence type="predicted"/>
<dbReference type="RefSeq" id="WP_277529892.1">
    <property type="nucleotide sequence ID" value="NZ_JAPDIA010000003.1"/>
</dbReference>
<evidence type="ECO:0000313" key="3">
    <source>
        <dbReference type="Proteomes" id="UP001153404"/>
    </source>
</evidence>
<dbReference type="Pfam" id="PF01774">
    <property type="entry name" value="UreD"/>
    <property type="match status" value="1"/>
</dbReference>
<evidence type="ECO:0000313" key="2">
    <source>
        <dbReference type="EMBL" id="MDG0808932.1"/>
    </source>
</evidence>
<keyword evidence="1" id="KW-0143">Chaperone</keyword>
<comment type="caution">
    <text evidence="2">The sequence shown here is derived from an EMBL/GenBank/DDBJ whole genome shotgun (WGS) entry which is preliminary data.</text>
</comment>
<organism evidence="2 3">
    <name type="scientific">Cohnella rhizosphaerae</name>
    <dbReference type="NCBI Taxonomy" id="1457232"/>
    <lineage>
        <taxon>Bacteria</taxon>
        <taxon>Bacillati</taxon>
        <taxon>Bacillota</taxon>
        <taxon>Bacilli</taxon>
        <taxon>Bacillales</taxon>
        <taxon>Paenibacillaceae</taxon>
        <taxon>Cohnella</taxon>
    </lineage>
</organism>
<evidence type="ECO:0000256" key="1">
    <source>
        <dbReference type="ARBA" id="ARBA00023186"/>
    </source>
</evidence>
<dbReference type="Proteomes" id="UP001153404">
    <property type="component" value="Unassembled WGS sequence"/>
</dbReference>
<reference evidence="2" key="1">
    <citation type="submission" date="2022-10" db="EMBL/GenBank/DDBJ databases">
        <title>Comparative genomic analysis of Cohnella hashimotonis sp. nov., isolated from the International Space Station.</title>
        <authorList>
            <person name="Simpson A."/>
            <person name="Venkateswaran K."/>
        </authorList>
    </citation>
    <scope>NUCLEOTIDE SEQUENCE</scope>
    <source>
        <strain evidence="2">DSM 28161</strain>
    </source>
</reference>
<keyword evidence="3" id="KW-1185">Reference proteome</keyword>
<dbReference type="GO" id="GO:0016151">
    <property type="term" value="F:nickel cation binding"/>
    <property type="evidence" value="ECO:0007669"/>
    <property type="project" value="InterPro"/>
</dbReference>
<dbReference type="EMBL" id="JAPDIA010000003">
    <property type="protein sequence ID" value="MDG0808932.1"/>
    <property type="molecule type" value="Genomic_DNA"/>
</dbReference>
<dbReference type="AlphaFoldDB" id="A0A9X4QST7"/>
<dbReference type="InterPro" id="IPR002669">
    <property type="entry name" value="UreD"/>
</dbReference>
<protein>
    <submittedName>
        <fullName evidence="2">Urease accessory protein UreD</fullName>
    </submittedName>
</protein>
<sequence>MLRGEAFQYESLDNRLSVYYEGELIHHQRQLIRPALQRMATQGAWGDYSHLGSFVVFSDRVTPGLLEIVRKALEELPFAQEQLIAGAALTWRHGLSVSASASAAWVLQQTLWDVWAAVRQTLLGLRPSQASRIG</sequence>
<name>A0A9X4QST7_9BACL</name>